<comment type="similarity">
    <text evidence="1">Belongs to the 'phage' integrase family.</text>
</comment>
<dbReference type="Gene3D" id="1.10.150.130">
    <property type="match status" value="1"/>
</dbReference>
<keyword evidence="6" id="KW-1185">Reference proteome</keyword>
<dbReference type="AlphaFoldDB" id="K6Q092"/>
<dbReference type="PROSITE" id="PS51900">
    <property type="entry name" value="CB"/>
    <property type="match status" value="1"/>
</dbReference>
<gene>
    <name evidence="5" type="ORF">ThesuDRAFT_02215</name>
</gene>
<dbReference type="SUPFAM" id="SSF47823">
    <property type="entry name" value="lambda integrase-like, N-terminal domain"/>
    <property type="match status" value="1"/>
</dbReference>
<evidence type="ECO:0000256" key="2">
    <source>
        <dbReference type="ARBA" id="ARBA00023125"/>
    </source>
</evidence>
<dbReference type="HOGENOM" id="CLU_2332732_0_0_9"/>
<dbReference type="InterPro" id="IPR044068">
    <property type="entry name" value="CB"/>
</dbReference>
<evidence type="ECO:0000256" key="1">
    <source>
        <dbReference type="ARBA" id="ARBA00008857"/>
    </source>
</evidence>
<reference evidence="5" key="2">
    <citation type="submission" date="2012-10" db="EMBL/GenBank/DDBJ databases">
        <title>Improved high-quality draft of Thermaerobacter subterraneus C21, DSM 13965.</title>
        <authorList>
            <consortium name="DOE Joint Genome Institute"/>
            <person name="Eisen J."/>
            <person name="Huntemann M."/>
            <person name="Wei C.-L."/>
            <person name="Han J."/>
            <person name="Detter J.C."/>
            <person name="Han C."/>
            <person name="Tapia R."/>
            <person name="Chen A."/>
            <person name="Kyrpides N."/>
            <person name="Mavromatis K."/>
            <person name="Markowitz V."/>
            <person name="Szeto E."/>
            <person name="Ivanova N."/>
            <person name="Mikhailova N."/>
            <person name="Ovchinnikova G."/>
            <person name="Pagani I."/>
            <person name="Pati A."/>
            <person name="Goodwin L."/>
            <person name="Nordberg H.P."/>
            <person name="Cantor M.N."/>
            <person name="Hua S.X."/>
            <person name="Woyke T."/>
            <person name="Eisen J."/>
            <person name="Klenk H.-P."/>
        </authorList>
    </citation>
    <scope>NUCLEOTIDE SEQUENCE [LARGE SCALE GENOMIC DNA]</scope>
    <source>
        <strain evidence="5">DSM 13965</strain>
    </source>
</reference>
<dbReference type="InterPro" id="IPR010998">
    <property type="entry name" value="Integrase_recombinase_N"/>
</dbReference>
<feature type="domain" description="Core-binding (CB)" evidence="4">
    <location>
        <begin position="1"/>
        <end position="83"/>
    </location>
</feature>
<dbReference type="GO" id="GO:0003677">
    <property type="term" value="F:DNA binding"/>
    <property type="evidence" value="ECO:0007669"/>
    <property type="project" value="UniProtKB-UniRule"/>
</dbReference>
<dbReference type="GO" id="GO:0015074">
    <property type="term" value="P:DNA integration"/>
    <property type="evidence" value="ECO:0007669"/>
    <property type="project" value="InterPro"/>
</dbReference>
<evidence type="ECO:0000313" key="5">
    <source>
        <dbReference type="EMBL" id="EKP94478.1"/>
    </source>
</evidence>
<comment type="caution">
    <text evidence="5">The sequence shown here is derived from an EMBL/GenBank/DDBJ whole genome shotgun (WGS) entry which is preliminary data.</text>
</comment>
<evidence type="ECO:0000313" key="6">
    <source>
        <dbReference type="Proteomes" id="UP000005710"/>
    </source>
</evidence>
<dbReference type="eggNOG" id="COG4973">
    <property type="taxonomic scope" value="Bacteria"/>
</dbReference>
<evidence type="ECO:0000256" key="3">
    <source>
        <dbReference type="PROSITE-ProRule" id="PRU01248"/>
    </source>
</evidence>
<organism evidence="5 6">
    <name type="scientific">Thermaerobacter subterraneus DSM 13965</name>
    <dbReference type="NCBI Taxonomy" id="867903"/>
    <lineage>
        <taxon>Bacteria</taxon>
        <taxon>Bacillati</taxon>
        <taxon>Bacillota</taxon>
        <taxon>Clostridia</taxon>
        <taxon>Eubacteriales</taxon>
        <taxon>Clostridiales Family XVII. Incertae Sedis</taxon>
        <taxon>Thermaerobacter</taxon>
    </lineage>
</organism>
<dbReference type="EMBL" id="AENY02000003">
    <property type="protein sequence ID" value="EKP94478.1"/>
    <property type="molecule type" value="Genomic_DNA"/>
</dbReference>
<accession>K6Q092</accession>
<evidence type="ECO:0000259" key="4">
    <source>
        <dbReference type="PROSITE" id="PS51900"/>
    </source>
</evidence>
<reference evidence="5" key="1">
    <citation type="submission" date="2010-10" db="EMBL/GenBank/DDBJ databases">
        <authorList>
            <consortium name="US DOE Joint Genome Institute (JGI-PGF)"/>
            <person name="Lucas S."/>
            <person name="Copeland A."/>
            <person name="Lapidus A."/>
            <person name="Bruce D."/>
            <person name="Goodwin L."/>
            <person name="Pitluck S."/>
            <person name="Kyrpides N."/>
            <person name="Mavromatis K."/>
            <person name="Detter J.C."/>
            <person name="Han C."/>
            <person name="Land M."/>
            <person name="Hauser L."/>
            <person name="Markowitz V."/>
            <person name="Cheng J.-F."/>
            <person name="Hugenholtz P."/>
            <person name="Woyke T."/>
            <person name="Wu D."/>
            <person name="Pukall R."/>
            <person name="Wahrenburg C."/>
            <person name="Brambilla E."/>
            <person name="Klenk H.-P."/>
            <person name="Eisen J.A."/>
        </authorList>
    </citation>
    <scope>NUCLEOTIDE SEQUENCE [LARGE SCALE GENOMIC DNA]</scope>
    <source>
        <strain evidence="5">DSM 13965</strain>
    </source>
</reference>
<dbReference type="Pfam" id="PF02899">
    <property type="entry name" value="Phage_int_SAM_1"/>
    <property type="match status" value="1"/>
</dbReference>
<dbReference type="STRING" id="867903.ThesuDRAFT_02215"/>
<protein>
    <submittedName>
        <fullName evidence="5">Site-specific recombinase XerD</fullName>
    </submittedName>
</protein>
<sequence>MEAAILRFLKSLEAQGRSASTLKAYRWWLGRYARWCEEAGVDFRKASYQDMERFRDWLVAQGIQPQSRRQTITAVRSFYDFLAREGEVPANPVPRGLR</sequence>
<dbReference type="Proteomes" id="UP000005710">
    <property type="component" value="Unassembled WGS sequence"/>
</dbReference>
<keyword evidence="2 3" id="KW-0238">DNA-binding</keyword>
<dbReference type="InterPro" id="IPR004107">
    <property type="entry name" value="Integrase_SAM-like_N"/>
</dbReference>
<name>K6Q092_9FIRM</name>
<proteinExistence type="inferred from homology"/>